<dbReference type="FunCoup" id="A0A6P8I1J4">
    <property type="interactions" value="1676"/>
</dbReference>
<dbReference type="Proteomes" id="UP000515163">
    <property type="component" value="Unplaced"/>
</dbReference>
<dbReference type="InterPro" id="IPR044926">
    <property type="entry name" value="RGS_subdomain_2"/>
</dbReference>
<dbReference type="GO" id="GO:0035091">
    <property type="term" value="F:phosphatidylinositol binding"/>
    <property type="evidence" value="ECO:0007669"/>
    <property type="project" value="InterPro"/>
</dbReference>
<dbReference type="Pfam" id="PF00615">
    <property type="entry name" value="RGS"/>
    <property type="match status" value="1"/>
</dbReference>
<dbReference type="InterPro" id="IPR003114">
    <property type="entry name" value="Phox_assoc"/>
</dbReference>
<dbReference type="InterPro" id="IPR001683">
    <property type="entry name" value="PX_dom"/>
</dbReference>
<evidence type="ECO:0000313" key="8">
    <source>
        <dbReference type="RefSeq" id="XP_031561658.1"/>
    </source>
</evidence>
<feature type="region of interest" description="Disordered" evidence="2">
    <location>
        <begin position="358"/>
        <end position="386"/>
    </location>
</feature>
<sequence>MRLYVLGACGVVFLLLWQLGIFHSLFLTLAYICASVLGILTGIVMYLGSGKQKIPQTPKLSSKFYAVSRFLEKKTLNAVQRPYKHETVISRSVDKSIQEILDFFIRDFCLSWFRVLGKDEVAFVDLMTEELWAVIINTVERLKNVDTVRFLSSDVVEILTTHFQNLRLADNRITTETPVPFVLHPCLSSKKAEVDYIRKITDVLLHCFLPEQNSNCAGMRCLLREVLTFSVIKPLAEMICDPDYINQTLLIHLEAKEALTAKHKPRYAYAETYEDFIRMINTCNSVETLKQMRYHIIAEIMQATTINNLKGIEKLNQEETNQPLKKDSQLRSRNLKRYINQCTVAKAQCEKRIKLLGGPDYTSHNPTEQQKSQTMTSDKAKGVPKPANKATKVLGFSEIMDNSLARSFFMSYLQNHTHSKNMLSFWMAIENLKLVKSTEIIKSTQEIYQVYVTPSSEKSIMLDTTLVRDIEGFLNGTNDLQCFFEAQTKVYKHLENNFYRRFVLSQEYFMLVCQLEAEMDDLRAQQKDDTHLELNWNDQLPSTDEEDAGHTDWTPNPVRKPSTVEERSDSIVKQLEVLDQRLAAKTHQLELTKRSYGGQESEELEKIEDEIGALITERRHLEFHIERTDVWCENIGKWKVLIESVEWTNEEDKSIPVYIIVVHCSQVDTPISPGTVPKRSEPGATSEGWVVSRKFKDFQKLHTKLKECSPNLTKELPAPTKKWYKSLDDEFLNKSRIALEEYLQSLLADDKLCLSEELYSFLSPSPEHLRKQSEPTKKKEFSFMSVLKSLPFDIILNDEAEEEMEQEDCTLPKDSIAEPFYGLIGEVFELKGVFKWLRRTLIAFVQVTFGGTINKEIREMVEWLVSESMVIYYVNMFRDSMWPSGTLAKPLPTRTAKEKNDTKIKAKKKLVKDIPEILQSLVGKKNSKLGTIKVFEAFQDQRINKHLFYVMLELCVFTLCPEVKSEKVIEKAKQIKRAREANRPVAPQ</sequence>
<feature type="region of interest" description="Disordered" evidence="2">
    <location>
        <begin position="533"/>
        <end position="566"/>
    </location>
</feature>
<keyword evidence="3" id="KW-0472">Membrane</keyword>
<dbReference type="SMART" id="SM00312">
    <property type="entry name" value="PX"/>
    <property type="match status" value="1"/>
</dbReference>
<dbReference type="PANTHER" id="PTHR22775:SF48">
    <property type="entry name" value="SORTING NEXIN-25"/>
    <property type="match status" value="1"/>
</dbReference>
<protein>
    <submittedName>
        <fullName evidence="8">Sorting nexin-25-like</fullName>
    </submittedName>
</protein>
<feature type="domain" description="RGS" evidence="4">
    <location>
        <begin position="395"/>
        <end position="512"/>
    </location>
</feature>
<dbReference type="PROSITE" id="PS50195">
    <property type="entry name" value="PX"/>
    <property type="match status" value="1"/>
</dbReference>
<dbReference type="InParanoid" id="A0A6P8I1J4"/>
<dbReference type="SMART" id="SM00315">
    <property type="entry name" value="RGS"/>
    <property type="match status" value="1"/>
</dbReference>
<dbReference type="Gene3D" id="1.10.167.10">
    <property type="entry name" value="Regulator of G-protein Signalling 4, domain 2"/>
    <property type="match status" value="1"/>
</dbReference>
<dbReference type="Pfam" id="PF08628">
    <property type="entry name" value="Nexin_C"/>
    <property type="match status" value="1"/>
</dbReference>
<dbReference type="GeneID" id="116297552"/>
<dbReference type="InterPro" id="IPR036871">
    <property type="entry name" value="PX_dom_sf"/>
</dbReference>
<dbReference type="InterPro" id="IPR016137">
    <property type="entry name" value="RGS"/>
</dbReference>
<dbReference type="InterPro" id="IPR037899">
    <property type="entry name" value="SNX25_PX"/>
</dbReference>
<evidence type="ECO:0000256" key="2">
    <source>
        <dbReference type="SAM" id="MobiDB-lite"/>
    </source>
</evidence>
<dbReference type="InterPro" id="IPR013937">
    <property type="entry name" value="Sorting_nexin_C"/>
</dbReference>
<keyword evidence="7" id="KW-1185">Reference proteome</keyword>
<dbReference type="AlphaFoldDB" id="A0A6P8I1J4"/>
<dbReference type="SUPFAM" id="SSF64268">
    <property type="entry name" value="PX domain"/>
    <property type="match status" value="1"/>
</dbReference>
<organism evidence="7 8">
    <name type="scientific">Actinia tenebrosa</name>
    <name type="common">Australian red waratah sea anemone</name>
    <dbReference type="NCBI Taxonomy" id="6105"/>
    <lineage>
        <taxon>Eukaryota</taxon>
        <taxon>Metazoa</taxon>
        <taxon>Cnidaria</taxon>
        <taxon>Anthozoa</taxon>
        <taxon>Hexacorallia</taxon>
        <taxon>Actiniaria</taxon>
        <taxon>Actiniidae</taxon>
        <taxon>Actinia</taxon>
    </lineage>
</organism>
<name>A0A6P8I1J4_ACTTE</name>
<evidence type="ECO:0000259" key="6">
    <source>
        <dbReference type="PROSITE" id="PS51207"/>
    </source>
</evidence>
<dbReference type="SUPFAM" id="SSF48097">
    <property type="entry name" value="Regulator of G-protein signaling, RGS"/>
    <property type="match status" value="1"/>
</dbReference>
<evidence type="ECO:0000313" key="7">
    <source>
        <dbReference type="Proteomes" id="UP000515163"/>
    </source>
</evidence>
<dbReference type="KEGG" id="aten:116297552"/>
<dbReference type="Pfam" id="PF00787">
    <property type="entry name" value="PX"/>
    <property type="match status" value="1"/>
</dbReference>
<accession>A0A6P8I1J4</accession>
<dbReference type="OrthoDB" id="120967at2759"/>
<dbReference type="PROSITE" id="PS50132">
    <property type="entry name" value="RGS"/>
    <property type="match status" value="1"/>
</dbReference>
<comment type="similarity">
    <text evidence="1">Belongs to the sorting nexin family.</text>
</comment>
<proteinExistence type="inferred from homology"/>
<dbReference type="PANTHER" id="PTHR22775">
    <property type="entry name" value="SORTING NEXIN"/>
    <property type="match status" value="1"/>
</dbReference>
<feature type="domain" description="PXA" evidence="6">
    <location>
        <begin position="90"/>
        <end position="257"/>
    </location>
</feature>
<dbReference type="Pfam" id="PF02194">
    <property type="entry name" value="PXA"/>
    <property type="match status" value="1"/>
</dbReference>
<dbReference type="InterPro" id="IPR036305">
    <property type="entry name" value="RGS_sf"/>
</dbReference>
<feature type="transmembrane region" description="Helical" evidence="3">
    <location>
        <begin position="28"/>
        <end position="47"/>
    </location>
</feature>
<feature type="compositionally biased region" description="Polar residues" evidence="2">
    <location>
        <begin position="362"/>
        <end position="377"/>
    </location>
</feature>
<dbReference type="PROSITE" id="PS51207">
    <property type="entry name" value="PXA"/>
    <property type="match status" value="1"/>
</dbReference>
<evidence type="ECO:0000256" key="3">
    <source>
        <dbReference type="SAM" id="Phobius"/>
    </source>
</evidence>
<evidence type="ECO:0000259" key="5">
    <source>
        <dbReference type="PROSITE" id="PS50195"/>
    </source>
</evidence>
<evidence type="ECO:0000259" key="4">
    <source>
        <dbReference type="PROSITE" id="PS50132"/>
    </source>
</evidence>
<dbReference type="SMART" id="SM00313">
    <property type="entry name" value="PXA"/>
    <property type="match status" value="1"/>
</dbReference>
<keyword evidence="3" id="KW-1133">Transmembrane helix</keyword>
<feature type="domain" description="PX" evidence="5">
    <location>
        <begin position="636"/>
        <end position="769"/>
    </location>
</feature>
<dbReference type="RefSeq" id="XP_031561658.1">
    <property type="nucleotide sequence ID" value="XM_031705798.1"/>
</dbReference>
<reference evidence="8" key="1">
    <citation type="submission" date="2025-08" db="UniProtKB">
        <authorList>
            <consortium name="RefSeq"/>
        </authorList>
    </citation>
    <scope>IDENTIFICATION</scope>
    <source>
        <tissue evidence="8">Tentacle</tissue>
    </source>
</reference>
<keyword evidence="3" id="KW-0812">Transmembrane</keyword>
<gene>
    <name evidence="8" type="primary">LOC116297552</name>
</gene>
<evidence type="ECO:0000256" key="1">
    <source>
        <dbReference type="ARBA" id="ARBA00010883"/>
    </source>
</evidence>
<dbReference type="CDD" id="cd06878">
    <property type="entry name" value="PX_SNX25"/>
    <property type="match status" value="1"/>
</dbReference>
<dbReference type="PRINTS" id="PR01301">
    <property type="entry name" value="RGSPROTEIN"/>
</dbReference>
<dbReference type="Gene3D" id="3.30.1520.10">
    <property type="entry name" value="Phox-like domain"/>
    <property type="match status" value="1"/>
</dbReference>